<dbReference type="PANTHER" id="PTHR43404">
    <property type="entry name" value="LIPOPOLYSACCHARIDE CHOLINEPHOSPHOTRANSFERASE LICD"/>
    <property type="match status" value="1"/>
</dbReference>
<dbReference type="EMBL" id="JBBMFC010000012">
    <property type="protein sequence ID" value="MEQ2578799.1"/>
    <property type="molecule type" value="Genomic_DNA"/>
</dbReference>
<evidence type="ECO:0000259" key="1">
    <source>
        <dbReference type="Pfam" id="PF04991"/>
    </source>
</evidence>
<name>A0ABV1I0W4_9FIRM</name>
<dbReference type="Pfam" id="PF04991">
    <property type="entry name" value="LicD"/>
    <property type="match status" value="1"/>
</dbReference>
<protein>
    <submittedName>
        <fullName evidence="2">LicD family protein</fullName>
    </submittedName>
</protein>
<evidence type="ECO:0000313" key="3">
    <source>
        <dbReference type="Proteomes" id="UP001470288"/>
    </source>
</evidence>
<proteinExistence type="predicted"/>
<dbReference type="Proteomes" id="UP001470288">
    <property type="component" value="Unassembled WGS sequence"/>
</dbReference>
<sequence>MNENQGKITDEHEQLKKVQLMIAEDIKRICEKYQIKYFLDAGSMLGAVRHKGFIPWDDDIDIGMPKEEYNKFLEVAPAELGEKYFVDNYNTNRDNPLVFTKIRLLGTEYIENKANAAAKHNEIFVDIFPYYYISDNELVRKGEAFRMQLLTQMLLIKGGYKVWRGETRLKYLKFLPIQILAKCYSVKTLRNRIDKLYNKHEGTKNICVHAGSCYNYWYFPAIWFDEMIMVDFEGVSFSIPKEYDAFLTKAYGDYRKLPPEKDRQTHQIMKLELGKYTM</sequence>
<dbReference type="InterPro" id="IPR052942">
    <property type="entry name" value="LPS_cholinephosphotransferase"/>
</dbReference>
<comment type="caution">
    <text evidence="2">The sequence shown here is derived from an EMBL/GenBank/DDBJ whole genome shotgun (WGS) entry which is preliminary data.</text>
</comment>
<organism evidence="2 3">
    <name type="scientific">Hominiventricola aquisgranensis</name>
    <dbReference type="NCBI Taxonomy" id="3133164"/>
    <lineage>
        <taxon>Bacteria</taxon>
        <taxon>Bacillati</taxon>
        <taxon>Bacillota</taxon>
        <taxon>Clostridia</taxon>
        <taxon>Lachnospirales</taxon>
        <taxon>Lachnospiraceae</taxon>
        <taxon>Hominiventricola</taxon>
    </lineage>
</organism>
<gene>
    <name evidence="2" type="ORF">WMO62_08100</name>
</gene>
<evidence type="ECO:0000313" key="2">
    <source>
        <dbReference type="EMBL" id="MEQ2578799.1"/>
    </source>
</evidence>
<accession>A0ABV1I0W4</accession>
<dbReference type="PANTHER" id="PTHR43404:SF2">
    <property type="entry name" value="LIPOPOLYSACCHARIDE CHOLINEPHOSPHOTRANSFERASE LICD"/>
    <property type="match status" value="1"/>
</dbReference>
<feature type="domain" description="LicD/FKTN/FKRP nucleotidyltransferase" evidence="1">
    <location>
        <begin position="30"/>
        <end position="252"/>
    </location>
</feature>
<keyword evidence="3" id="KW-1185">Reference proteome</keyword>
<dbReference type="InterPro" id="IPR007074">
    <property type="entry name" value="LicD/FKTN/FKRP_NTP_transf"/>
</dbReference>
<dbReference type="RefSeq" id="WP_349144363.1">
    <property type="nucleotide sequence ID" value="NZ_JBBMFC010000012.1"/>
</dbReference>
<reference evidence="2 3" key="1">
    <citation type="submission" date="2024-03" db="EMBL/GenBank/DDBJ databases">
        <title>Human intestinal bacterial collection.</title>
        <authorList>
            <person name="Pauvert C."/>
            <person name="Hitch T.C.A."/>
            <person name="Clavel T."/>
        </authorList>
    </citation>
    <scope>NUCLEOTIDE SEQUENCE [LARGE SCALE GENOMIC DNA]</scope>
    <source>
        <strain evidence="2 3">CLA-AA-H78B</strain>
    </source>
</reference>